<gene>
    <name evidence="2" type="ORF">Scaly_0080100</name>
</gene>
<dbReference type="EMBL" id="JACGWM010000001">
    <property type="protein sequence ID" value="KAL0396317.1"/>
    <property type="molecule type" value="Genomic_DNA"/>
</dbReference>
<feature type="compositionally biased region" description="Basic and acidic residues" evidence="1">
    <location>
        <begin position="63"/>
        <end position="75"/>
    </location>
</feature>
<name>A0AAW2SVC3_9LAMI</name>
<dbReference type="AlphaFoldDB" id="A0AAW2SVC3"/>
<reference evidence="2" key="1">
    <citation type="submission" date="2020-06" db="EMBL/GenBank/DDBJ databases">
        <authorList>
            <person name="Li T."/>
            <person name="Hu X."/>
            <person name="Zhang T."/>
            <person name="Song X."/>
            <person name="Zhang H."/>
            <person name="Dai N."/>
            <person name="Sheng W."/>
            <person name="Hou X."/>
            <person name="Wei L."/>
        </authorList>
    </citation>
    <scope>NUCLEOTIDE SEQUENCE</scope>
    <source>
        <strain evidence="2">KEN8</strain>
        <tissue evidence="2">Leaf</tissue>
    </source>
</reference>
<evidence type="ECO:0000313" key="2">
    <source>
        <dbReference type="EMBL" id="KAL0396317.1"/>
    </source>
</evidence>
<feature type="region of interest" description="Disordered" evidence="1">
    <location>
        <begin position="63"/>
        <end position="105"/>
    </location>
</feature>
<reference evidence="2" key="2">
    <citation type="journal article" date="2024" name="Plant">
        <title>Genomic evolution and insights into agronomic trait innovations of Sesamum species.</title>
        <authorList>
            <person name="Miao H."/>
            <person name="Wang L."/>
            <person name="Qu L."/>
            <person name="Liu H."/>
            <person name="Sun Y."/>
            <person name="Le M."/>
            <person name="Wang Q."/>
            <person name="Wei S."/>
            <person name="Zheng Y."/>
            <person name="Lin W."/>
            <person name="Duan Y."/>
            <person name="Cao H."/>
            <person name="Xiong S."/>
            <person name="Wang X."/>
            <person name="Wei L."/>
            <person name="Li C."/>
            <person name="Ma Q."/>
            <person name="Ju M."/>
            <person name="Zhao R."/>
            <person name="Li G."/>
            <person name="Mu C."/>
            <person name="Tian Q."/>
            <person name="Mei H."/>
            <person name="Zhang T."/>
            <person name="Gao T."/>
            <person name="Zhang H."/>
        </authorList>
    </citation>
    <scope>NUCLEOTIDE SEQUENCE</scope>
    <source>
        <strain evidence="2">KEN8</strain>
    </source>
</reference>
<proteinExistence type="predicted"/>
<accession>A0AAW2SVC3</accession>
<evidence type="ECO:0008006" key="3">
    <source>
        <dbReference type="Google" id="ProtNLM"/>
    </source>
</evidence>
<comment type="caution">
    <text evidence="2">The sequence shown here is derived from an EMBL/GenBank/DDBJ whole genome shotgun (WGS) entry which is preliminary data.</text>
</comment>
<organism evidence="2">
    <name type="scientific">Sesamum calycinum</name>
    <dbReference type="NCBI Taxonomy" id="2727403"/>
    <lineage>
        <taxon>Eukaryota</taxon>
        <taxon>Viridiplantae</taxon>
        <taxon>Streptophyta</taxon>
        <taxon>Embryophyta</taxon>
        <taxon>Tracheophyta</taxon>
        <taxon>Spermatophyta</taxon>
        <taxon>Magnoliopsida</taxon>
        <taxon>eudicotyledons</taxon>
        <taxon>Gunneridae</taxon>
        <taxon>Pentapetalae</taxon>
        <taxon>asterids</taxon>
        <taxon>lamiids</taxon>
        <taxon>Lamiales</taxon>
        <taxon>Pedaliaceae</taxon>
        <taxon>Sesamum</taxon>
    </lineage>
</organism>
<dbReference type="PANTHER" id="PTHR33437">
    <property type="entry name" value="OS06G0361200 PROTEIN"/>
    <property type="match status" value="1"/>
</dbReference>
<sequence>MDTQGKVVKSVNSNSPYQSFQAQEPRVSVLLRGAYRKSSKNLFKRLLSLSTSRITCAHLAMKAKEPSEARSREAQGHPLLTPRIDSLKKPMGYQPPKFQQFDSKGNPEQHAAHFVEMCNNLRTDDDHLVKQFVQSLKGNAFDWHTDLDADLIDGWE</sequence>
<evidence type="ECO:0000256" key="1">
    <source>
        <dbReference type="SAM" id="MobiDB-lite"/>
    </source>
</evidence>
<protein>
    <recommendedName>
        <fullName evidence="3">Ty3-gypsy retrotransposon protein</fullName>
    </recommendedName>
</protein>